<evidence type="ECO:0000313" key="2">
    <source>
        <dbReference type="EMBL" id="CAA9426054.1"/>
    </source>
</evidence>
<feature type="compositionally biased region" description="Basic and acidic residues" evidence="1">
    <location>
        <begin position="13"/>
        <end position="24"/>
    </location>
</feature>
<name>A0A6J4PZD3_9BURK</name>
<sequence length="100" mass="10227">GRVGRHAGGIRVLGRDAARGDRRGGAQRLHAQRVPADEPGAVARGVGPAEEAQRHRPAPGRVPEGTPQHRAGIARARCADGEGSDAGASGARPPEPGRLL</sequence>
<feature type="non-terminal residue" evidence="2">
    <location>
        <position position="100"/>
    </location>
</feature>
<feature type="region of interest" description="Disordered" evidence="1">
    <location>
        <begin position="1"/>
        <end position="100"/>
    </location>
</feature>
<evidence type="ECO:0000256" key="1">
    <source>
        <dbReference type="SAM" id="MobiDB-lite"/>
    </source>
</evidence>
<proteinExistence type="predicted"/>
<dbReference type="EMBL" id="CADCUX010000496">
    <property type="protein sequence ID" value="CAA9426054.1"/>
    <property type="molecule type" value="Genomic_DNA"/>
</dbReference>
<reference evidence="2" key="1">
    <citation type="submission" date="2020-02" db="EMBL/GenBank/DDBJ databases">
        <authorList>
            <person name="Meier V. D."/>
        </authorList>
    </citation>
    <scope>NUCLEOTIDE SEQUENCE</scope>
    <source>
        <strain evidence="2">AVDCRST_MAG51</strain>
    </source>
</reference>
<organism evidence="2">
    <name type="scientific">uncultured Ramlibacter sp</name>
    <dbReference type="NCBI Taxonomy" id="260755"/>
    <lineage>
        <taxon>Bacteria</taxon>
        <taxon>Pseudomonadati</taxon>
        <taxon>Pseudomonadota</taxon>
        <taxon>Betaproteobacteria</taxon>
        <taxon>Burkholderiales</taxon>
        <taxon>Comamonadaceae</taxon>
        <taxon>Ramlibacter</taxon>
        <taxon>environmental samples</taxon>
    </lineage>
</organism>
<protein>
    <submittedName>
        <fullName evidence="2">Uncharacterized protein</fullName>
    </submittedName>
</protein>
<dbReference type="AlphaFoldDB" id="A0A6J4PZD3"/>
<gene>
    <name evidence="2" type="ORF">AVDCRST_MAG51-2340</name>
</gene>
<feature type="non-terminal residue" evidence="2">
    <location>
        <position position="1"/>
    </location>
</feature>
<accession>A0A6J4PZD3</accession>